<dbReference type="GO" id="GO:0016887">
    <property type="term" value="F:ATP hydrolysis activity"/>
    <property type="evidence" value="ECO:0007669"/>
    <property type="project" value="InterPro"/>
</dbReference>
<dbReference type="PANTHER" id="PTHR42781">
    <property type="entry name" value="SPERMIDINE/PUTRESCINE IMPORT ATP-BINDING PROTEIN POTA"/>
    <property type="match status" value="1"/>
</dbReference>
<dbReference type="RefSeq" id="WP_068366361.1">
    <property type="nucleotide sequence ID" value="NZ_KQ960157.1"/>
</dbReference>
<dbReference type="InterPro" id="IPR003439">
    <property type="entry name" value="ABC_transporter-like_ATP-bd"/>
</dbReference>
<gene>
    <name evidence="5" type="ORF">HMPREF1863_00192</name>
</gene>
<dbReference type="Gene3D" id="3.40.50.300">
    <property type="entry name" value="P-loop containing nucleotide triphosphate hydrolases"/>
    <property type="match status" value="1"/>
</dbReference>
<organism evidence="5 6">
    <name type="scientific">Aedoeadaptatus coxii</name>
    <dbReference type="NCBI Taxonomy" id="755172"/>
    <lineage>
        <taxon>Bacteria</taxon>
        <taxon>Bacillati</taxon>
        <taxon>Bacillota</taxon>
        <taxon>Tissierellia</taxon>
        <taxon>Tissierellales</taxon>
        <taxon>Peptoniphilaceae</taxon>
        <taxon>Aedoeadaptatus</taxon>
    </lineage>
</organism>
<name>A0A134AKD6_9FIRM</name>
<evidence type="ECO:0000256" key="1">
    <source>
        <dbReference type="ARBA" id="ARBA00022448"/>
    </source>
</evidence>
<accession>A0A134AKD6</accession>
<dbReference type="GO" id="GO:0005524">
    <property type="term" value="F:ATP binding"/>
    <property type="evidence" value="ECO:0007669"/>
    <property type="project" value="UniProtKB-KW"/>
</dbReference>
<feature type="domain" description="ABC transporter" evidence="4">
    <location>
        <begin position="3"/>
        <end position="218"/>
    </location>
</feature>
<dbReference type="Pfam" id="PF00005">
    <property type="entry name" value="ABC_tran"/>
    <property type="match status" value="1"/>
</dbReference>
<evidence type="ECO:0000259" key="4">
    <source>
        <dbReference type="PROSITE" id="PS50893"/>
    </source>
</evidence>
<keyword evidence="3 5" id="KW-0067">ATP-binding</keyword>
<sequence>MRISVRNLAKSFGDREIWKGIDYDFTSDSIISIAGKSGQGKTTFLRCLNGLETYDAGTISFDGEVMPVGKTDAKKIGMVFQGYHLFPKLTVWENILLAPLYHGVEKSVAEKRALRLLKDLDIEEEKDKYPRNLSGGQQQRVAIVRACMLEPDILCFDEPTSALDSDTIDKLAQIMEQLKAKGMGMIVVTHDRAFAKRVSDRILHFEEGNLREEHITGA</sequence>
<keyword evidence="2" id="KW-0547">Nucleotide-binding</keyword>
<keyword evidence="6" id="KW-1185">Reference proteome</keyword>
<dbReference type="EMBL" id="LSDG01000005">
    <property type="protein sequence ID" value="KXB68171.1"/>
    <property type="molecule type" value="Genomic_DNA"/>
</dbReference>
<protein>
    <submittedName>
        <fullName evidence="5">Putative arginine ABC transporter, ATP-binding protein ArtM</fullName>
    </submittedName>
</protein>
<comment type="caution">
    <text evidence="5">The sequence shown here is derived from an EMBL/GenBank/DDBJ whole genome shotgun (WGS) entry which is preliminary data.</text>
</comment>
<dbReference type="InterPro" id="IPR003593">
    <property type="entry name" value="AAA+_ATPase"/>
</dbReference>
<reference evidence="6" key="1">
    <citation type="submission" date="2016-01" db="EMBL/GenBank/DDBJ databases">
        <authorList>
            <person name="Mitreva M."/>
            <person name="Pepin K.H."/>
            <person name="Mihindukulasuriya K.A."/>
            <person name="Fulton R."/>
            <person name="Fronick C."/>
            <person name="O'Laughlin M."/>
            <person name="Miner T."/>
            <person name="Herter B."/>
            <person name="Rosa B.A."/>
            <person name="Cordes M."/>
            <person name="Tomlinson C."/>
            <person name="Wollam A."/>
            <person name="Palsikar V.B."/>
            <person name="Mardis E.R."/>
            <person name="Wilson R.K."/>
        </authorList>
    </citation>
    <scope>NUCLEOTIDE SEQUENCE [LARGE SCALE GENOMIC DNA]</scope>
    <source>
        <strain evidence="6">DNF00729</strain>
    </source>
</reference>
<keyword evidence="1" id="KW-0813">Transport</keyword>
<dbReference type="InterPro" id="IPR050093">
    <property type="entry name" value="ABC_SmlMolc_Importer"/>
</dbReference>
<dbReference type="PANTHER" id="PTHR42781:SF9">
    <property type="entry name" value="AMINO ACID ABC TRANSPORTER, ATP-BINDING PROTEIN-RELATED"/>
    <property type="match status" value="1"/>
</dbReference>
<dbReference type="STRING" id="755172.HMPREF1863_00192"/>
<dbReference type="SMART" id="SM00382">
    <property type="entry name" value="AAA"/>
    <property type="match status" value="1"/>
</dbReference>
<evidence type="ECO:0000256" key="2">
    <source>
        <dbReference type="ARBA" id="ARBA00022741"/>
    </source>
</evidence>
<dbReference type="OrthoDB" id="9802185at2"/>
<evidence type="ECO:0000256" key="3">
    <source>
        <dbReference type="ARBA" id="ARBA00022840"/>
    </source>
</evidence>
<dbReference type="AlphaFoldDB" id="A0A134AKD6"/>
<dbReference type="InterPro" id="IPR027417">
    <property type="entry name" value="P-loop_NTPase"/>
</dbReference>
<dbReference type="PATRIC" id="fig|755172.3.peg.185"/>
<dbReference type="Proteomes" id="UP000070442">
    <property type="component" value="Unassembled WGS sequence"/>
</dbReference>
<evidence type="ECO:0000313" key="6">
    <source>
        <dbReference type="Proteomes" id="UP000070442"/>
    </source>
</evidence>
<dbReference type="PROSITE" id="PS50893">
    <property type="entry name" value="ABC_TRANSPORTER_2"/>
    <property type="match status" value="1"/>
</dbReference>
<proteinExistence type="predicted"/>
<dbReference type="SUPFAM" id="SSF52540">
    <property type="entry name" value="P-loop containing nucleoside triphosphate hydrolases"/>
    <property type="match status" value="1"/>
</dbReference>
<evidence type="ECO:0000313" key="5">
    <source>
        <dbReference type="EMBL" id="KXB68171.1"/>
    </source>
</evidence>